<evidence type="ECO:0008006" key="3">
    <source>
        <dbReference type="Google" id="ProtNLM"/>
    </source>
</evidence>
<comment type="caution">
    <text evidence="1">The sequence shown here is derived from an EMBL/GenBank/DDBJ whole genome shotgun (WGS) entry which is preliminary data.</text>
</comment>
<dbReference type="RefSeq" id="WP_306972248.1">
    <property type="nucleotide sequence ID" value="NZ_JAUSZV010000004.1"/>
</dbReference>
<organism evidence="1 2">
    <name type="scientific">Streptomyces canus</name>
    <dbReference type="NCBI Taxonomy" id="58343"/>
    <lineage>
        <taxon>Bacteria</taxon>
        <taxon>Bacillati</taxon>
        <taxon>Actinomycetota</taxon>
        <taxon>Actinomycetes</taxon>
        <taxon>Kitasatosporales</taxon>
        <taxon>Streptomycetaceae</taxon>
        <taxon>Streptomyces</taxon>
        <taxon>Streptomyces aurantiacus group</taxon>
    </lineage>
</organism>
<name>A0AAW8F5Z6_9ACTN</name>
<dbReference type="EMBL" id="JAUSZV010000004">
    <property type="protein sequence ID" value="MDQ0904676.1"/>
    <property type="molecule type" value="Genomic_DNA"/>
</dbReference>
<protein>
    <recommendedName>
        <fullName evidence="3">Lipoprotein</fullName>
    </recommendedName>
</protein>
<proteinExistence type="predicted"/>
<dbReference type="Gene3D" id="2.50.20.20">
    <property type="match status" value="1"/>
</dbReference>
<accession>A0AAW8F5Z6</accession>
<evidence type="ECO:0000313" key="1">
    <source>
        <dbReference type="EMBL" id="MDQ0904676.1"/>
    </source>
</evidence>
<evidence type="ECO:0000313" key="2">
    <source>
        <dbReference type="Proteomes" id="UP001234216"/>
    </source>
</evidence>
<reference evidence="1" key="1">
    <citation type="submission" date="2023-07" db="EMBL/GenBank/DDBJ databases">
        <title>Comparative genomics of wheat-associated soil bacteria to identify genetic determinants of phenazine resistance.</title>
        <authorList>
            <person name="Mouncey N."/>
        </authorList>
    </citation>
    <scope>NUCLEOTIDE SEQUENCE</scope>
    <source>
        <strain evidence="1">V4I22</strain>
    </source>
</reference>
<dbReference type="AlphaFoldDB" id="A0AAW8F5Z6"/>
<sequence length="243" mass="26819">MARGKLLARRSGVVMAVVAFGGLTVGATARDIEDLPAKEIAEKALDASRNADSFRINSQGVSGAGDYRIDVSVGRQGDCRGTDEIDGRSAQFIKIGDTTYTRGNEAFWSNYAQWWDSDDQSEQRMVETMQDRWLKAPAGADALGLAEWCDVDYWHETVKTGGLKKTGTAEVDGQPVITLTNEQNRVTDRLYVATEGQPYFLKYTSSGGDYPFESTVKDYNKPINVKAPPADDVIDLNRLREVF</sequence>
<gene>
    <name evidence="1" type="ORF">QFZ22_000661</name>
</gene>
<dbReference type="Proteomes" id="UP001234216">
    <property type="component" value="Unassembled WGS sequence"/>
</dbReference>